<dbReference type="STRING" id="1314785.A0A165ELE3"/>
<dbReference type="GO" id="GO:0030681">
    <property type="term" value="C:multimeric ribonuclease P complex"/>
    <property type="evidence" value="ECO:0007669"/>
    <property type="project" value="TreeGrafter"/>
</dbReference>
<dbReference type="AlphaFoldDB" id="A0A165ELE3"/>
<dbReference type="Pfam" id="PF08584">
    <property type="entry name" value="Ribonuc_P_40"/>
    <property type="match status" value="1"/>
</dbReference>
<dbReference type="GO" id="GO:0000447">
    <property type="term" value="P:endonucleolytic cleavage in ITS1 to separate SSU-rRNA from 5.8S rRNA and LSU-rRNA from tricistronic rRNA transcript (SSU-rRNA, 5.8S rRNA, LSU-rRNA)"/>
    <property type="evidence" value="ECO:0007669"/>
    <property type="project" value="TreeGrafter"/>
</dbReference>
<dbReference type="GO" id="GO:0001682">
    <property type="term" value="P:tRNA 5'-leader removal"/>
    <property type="evidence" value="ECO:0007669"/>
    <property type="project" value="InterPro"/>
</dbReference>
<dbReference type="GO" id="GO:0004526">
    <property type="term" value="F:ribonuclease P activity"/>
    <property type="evidence" value="ECO:0007669"/>
    <property type="project" value="TreeGrafter"/>
</dbReference>
<name>A0A165ELE3_9APHY</name>
<evidence type="ECO:0000256" key="1">
    <source>
        <dbReference type="SAM" id="MobiDB-lite"/>
    </source>
</evidence>
<proteinExistence type="predicted"/>
<dbReference type="GeneID" id="63831417"/>
<feature type="compositionally biased region" description="Basic and acidic residues" evidence="1">
    <location>
        <begin position="1"/>
        <end position="10"/>
    </location>
</feature>
<protein>
    <submittedName>
        <fullName evidence="2">Uncharacterized protein</fullName>
    </submittedName>
</protein>
<dbReference type="OrthoDB" id="63112at2759"/>
<sequence>MKISEPEPRRTSIISGNKAPGKPCRSESLASSHPFIQQLDLVIATPSDAAFDVRPIEVSSKYWSCTCTLAKFVEFARSSIEKYSQNSDFGALGIAGSNTDDVWSLDGRGMLTLGVSKATYQKLGIIGQKLPWKGCNDIYIISLSLFELETPSIQTAKYKRHYLGPKQMQALRTWDAQRGPWRVVYYLNEETASIFDRSTEHAMAPKTTNLSNIYVPALKLTPCPTDTEEREDWQEEVSTLFEWVGMACLGAQRLRINDKVDPYLAVYIPPTSSRVGSVSHIRWTGLLSPAFVSRILSAATYASLSHVSSTKFWHSLHGRSFVQGESFVSLTAHGVPTTPVAYLPSSPSDASTLRAPRPEAEDTWSLIVSNVREESEQKSYDWMLAESIGQWDARCG</sequence>
<feature type="region of interest" description="Disordered" evidence="1">
    <location>
        <begin position="1"/>
        <end position="23"/>
    </location>
</feature>
<evidence type="ECO:0000313" key="3">
    <source>
        <dbReference type="Proteomes" id="UP000076871"/>
    </source>
</evidence>
<gene>
    <name evidence="2" type="ORF">LAESUDRAFT_812290</name>
</gene>
<dbReference type="EMBL" id="KV427620">
    <property type="protein sequence ID" value="KZT07302.1"/>
    <property type="molecule type" value="Genomic_DNA"/>
</dbReference>
<dbReference type="RefSeq" id="XP_040765042.1">
    <property type="nucleotide sequence ID" value="XM_040914390.1"/>
</dbReference>
<reference evidence="2 3" key="1">
    <citation type="journal article" date="2016" name="Mol. Biol. Evol.">
        <title>Comparative Genomics of Early-Diverging Mushroom-Forming Fungi Provides Insights into the Origins of Lignocellulose Decay Capabilities.</title>
        <authorList>
            <person name="Nagy L.G."/>
            <person name="Riley R."/>
            <person name="Tritt A."/>
            <person name="Adam C."/>
            <person name="Daum C."/>
            <person name="Floudas D."/>
            <person name="Sun H."/>
            <person name="Yadav J.S."/>
            <person name="Pangilinan J."/>
            <person name="Larsson K.H."/>
            <person name="Matsuura K."/>
            <person name="Barry K."/>
            <person name="Labutti K."/>
            <person name="Kuo R."/>
            <person name="Ohm R.A."/>
            <person name="Bhattacharya S.S."/>
            <person name="Shirouzu T."/>
            <person name="Yoshinaga Y."/>
            <person name="Martin F.M."/>
            <person name="Grigoriev I.V."/>
            <person name="Hibbett D.S."/>
        </authorList>
    </citation>
    <scope>NUCLEOTIDE SEQUENCE [LARGE SCALE GENOMIC DNA]</scope>
    <source>
        <strain evidence="2 3">93-53</strain>
    </source>
</reference>
<feature type="non-terminal residue" evidence="2">
    <location>
        <position position="1"/>
    </location>
</feature>
<dbReference type="GO" id="GO:0000171">
    <property type="term" value="F:ribonuclease MRP activity"/>
    <property type="evidence" value="ECO:0007669"/>
    <property type="project" value="TreeGrafter"/>
</dbReference>
<organism evidence="2 3">
    <name type="scientific">Laetiporus sulphureus 93-53</name>
    <dbReference type="NCBI Taxonomy" id="1314785"/>
    <lineage>
        <taxon>Eukaryota</taxon>
        <taxon>Fungi</taxon>
        <taxon>Dikarya</taxon>
        <taxon>Basidiomycota</taxon>
        <taxon>Agaricomycotina</taxon>
        <taxon>Agaricomycetes</taxon>
        <taxon>Polyporales</taxon>
        <taxon>Laetiporus</taxon>
    </lineage>
</organism>
<evidence type="ECO:0000313" key="2">
    <source>
        <dbReference type="EMBL" id="KZT07302.1"/>
    </source>
</evidence>
<accession>A0A165ELE3</accession>
<dbReference type="InterPro" id="IPR013893">
    <property type="entry name" value="RNase_P_Rpp40"/>
</dbReference>
<dbReference type="PANTHER" id="PTHR15396">
    <property type="entry name" value="RIBONUCLEASE P PROTEIN SUBUNIT P40"/>
    <property type="match status" value="1"/>
</dbReference>
<dbReference type="Proteomes" id="UP000076871">
    <property type="component" value="Unassembled WGS sequence"/>
</dbReference>
<keyword evidence="3" id="KW-1185">Reference proteome</keyword>
<dbReference type="PANTHER" id="PTHR15396:SF1">
    <property type="entry name" value="RIBONUCLEASE P PROTEIN SUBUNIT P40"/>
    <property type="match status" value="1"/>
</dbReference>
<dbReference type="GO" id="GO:0000172">
    <property type="term" value="C:ribonuclease MRP complex"/>
    <property type="evidence" value="ECO:0007669"/>
    <property type="project" value="TreeGrafter"/>
</dbReference>
<dbReference type="InParanoid" id="A0A165ELE3"/>